<evidence type="ECO:0000313" key="1">
    <source>
        <dbReference type="EMBL" id="MPN29817.1"/>
    </source>
</evidence>
<reference evidence="1" key="1">
    <citation type="submission" date="2019-08" db="EMBL/GenBank/DDBJ databases">
        <authorList>
            <person name="Kucharzyk K."/>
            <person name="Murdoch R.W."/>
            <person name="Higgins S."/>
            <person name="Loffler F."/>
        </authorList>
    </citation>
    <scope>NUCLEOTIDE SEQUENCE</scope>
</reference>
<name>A0A645GSD1_9ZZZZ</name>
<comment type="caution">
    <text evidence="1">The sequence shown here is derived from an EMBL/GenBank/DDBJ whole genome shotgun (WGS) entry which is preliminary data.</text>
</comment>
<sequence>MVKAIKVCAQEKVLRRRKRRILRYKEPGPLALSQHLHRAHLIKFLTQEQTPHILGTIRILRRRMQILFAHAHQTHLRRLPARNIGGRRPGVDQRSHQNIFCLYRRGNPLRARTRAMHQRLPPQIVQAHLIRRIAKVKPRQLLGMTLPSQQPIGMLCFQRQCFFHLGYRVNALHPTFERPIFHSISAKHVDDDGYPFRLSSPFGQM</sequence>
<accession>A0A645GSD1</accession>
<protein>
    <submittedName>
        <fullName evidence="1">Uncharacterized protein</fullName>
    </submittedName>
</protein>
<gene>
    <name evidence="1" type="ORF">SDC9_177270</name>
</gene>
<dbReference type="AlphaFoldDB" id="A0A645GSD1"/>
<proteinExistence type="predicted"/>
<organism evidence="1">
    <name type="scientific">bioreactor metagenome</name>
    <dbReference type="NCBI Taxonomy" id="1076179"/>
    <lineage>
        <taxon>unclassified sequences</taxon>
        <taxon>metagenomes</taxon>
        <taxon>ecological metagenomes</taxon>
    </lineage>
</organism>
<dbReference type="EMBL" id="VSSQ01080677">
    <property type="protein sequence ID" value="MPN29817.1"/>
    <property type="molecule type" value="Genomic_DNA"/>
</dbReference>